<dbReference type="Gene3D" id="3.40.50.2000">
    <property type="entry name" value="Glycogen Phosphorylase B"/>
    <property type="match status" value="2"/>
</dbReference>
<protein>
    <submittedName>
        <fullName evidence="3">GDP-mannose-dependent alpha-(1-6)-phosphatidylinositol monomannoside mannosyltransferase</fullName>
        <ecNumber evidence="3">2.4.1.345</ecNumber>
    </submittedName>
</protein>
<evidence type="ECO:0000313" key="4">
    <source>
        <dbReference type="Proteomes" id="UP000702425"/>
    </source>
</evidence>
<reference evidence="3 4" key="1">
    <citation type="journal article" date="2020" name="Sci. Rep.">
        <title>A novel cyanobacterial geosmin producer, revising GeoA distribution and dispersion patterns in Bacteria.</title>
        <authorList>
            <person name="Churro C."/>
            <person name="Semedo-Aguiar A.P."/>
            <person name="Silva A.D."/>
            <person name="Pereira-Leal J.B."/>
            <person name="Leite R.B."/>
        </authorList>
    </citation>
    <scope>NUCLEOTIDE SEQUENCE [LARGE SCALE GENOMIC DNA]</scope>
    <source>
        <strain evidence="3 4">IPMA8</strain>
    </source>
</reference>
<accession>A0ABX2D098</accession>
<keyword evidence="3" id="KW-0328">Glycosyltransferase</keyword>
<feature type="domain" description="Glycosyltransferase subfamily 4-like N-terminal" evidence="2">
    <location>
        <begin position="16"/>
        <end position="202"/>
    </location>
</feature>
<feature type="domain" description="Glycosyl transferase family 1" evidence="1">
    <location>
        <begin position="217"/>
        <end position="386"/>
    </location>
</feature>
<proteinExistence type="predicted"/>
<dbReference type="Proteomes" id="UP000702425">
    <property type="component" value="Unassembled WGS sequence"/>
</dbReference>
<dbReference type="Pfam" id="PF00534">
    <property type="entry name" value="Glycos_transf_1"/>
    <property type="match status" value="1"/>
</dbReference>
<organism evidence="3 4">
    <name type="scientific">Microcoleus asticus IPMA8</name>
    <dbReference type="NCBI Taxonomy" id="2563858"/>
    <lineage>
        <taxon>Bacteria</taxon>
        <taxon>Bacillati</taxon>
        <taxon>Cyanobacteriota</taxon>
        <taxon>Cyanophyceae</taxon>
        <taxon>Oscillatoriophycideae</taxon>
        <taxon>Oscillatoriales</taxon>
        <taxon>Microcoleaceae</taxon>
        <taxon>Microcoleus</taxon>
        <taxon>Microcoleus asticus</taxon>
    </lineage>
</organism>
<sequence length="422" mass="46440">MRILIYSYNYYPEPIGIAPLMTELAQGLVKRGHEVRVVTGMPNYPQRRIYPQYQGKFYLTEEHNGVTIQRSYLRVNGPHPTLLDRLLLDGSFVASSAVQAFRGWRPDVIFSTMPPLPICVPVAFYGWIRACPIVLNVQDIVSEAAVRVGLVKKNGLLVRIADALEKLAYCTASQVSVIDSGFVNKLHSQGVPPEKIVCVPNWVDVNFIRPLPKENNSFRETHKLKGKFVVLYAGNIALTQGLQTVVQAAARLKHITEIAFVIVGESTALARLQKDCETYKANNVMLLPFEPREKLPELLAAADVSLVVQKRRVTNFNMPSKIQVILASGRAILASVPETGTAQKAVQQSGGGVVVAPEDSQALADAVEDLYLNPDRVDALGEQGRNYAVENYGFEEALNHYEALFAAVAASHGEKVLAPLPK</sequence>
<dbReference type="InterPro" id="IPR001296">
    <property type="entry name" value="Glyco_trans_1"/>
</dbReference>
<dbReference type="NCBIfam" id="NF007640">
    <property type="entry name" value="PRK10307.1"/>
    <property type="match status" value="1"/>
</dbReference>
<gene>
    <name evidence="3" type="primary">pimB_5</name>
    <name evidence="3" type="ORF">E5S67_03847</name>
</gene>
<dbReference type="EMBL" id="SRRZ01000073">
    <property type="protein sequence ID" value="NQE36084.1"/>
    <property type="molecule type" value="Genomic_DNA"/>
</dbReference>
<evidence type="ECO:0000259" key="1">
    <source>
        <dbReference type="Pfam" id="PF00534"/>
    </source>
</evidence>
<evidence type="ECO:0000259" key="2">
    <source>
        <dbReference type="Pfam" id="PF13579"/>
    </source>
</evidence>
<dbReference type="CDD" id="cd03794">
    <property type="entry name" value="GT4_WbuB-like"/>
    <property type="match status" value="1"/>
</dbReference>
<name>A0ABX2D098_9CYAN</name>
<dbReference type="SUPFAM" id="SSF53756">
    <property type="entry name" value="UDP-Glycosyltransferase/glycogen phosphorylase"/>
    <property type="match status" value="1"/>
</dbReference>
<keyword evidence="4" id="KW-1185">Reference proteome</keyword>
<dbReference type="Pfam" id="PF13579">
    <property type="entry name" value="Glyco_trans_4_4"/>
    <property type="match status" value="1"/>
</dbReference>
<dbReference type="PANTHER" id="PTHR12526">
    <property type="entry name" value="GLYCOSYLTRANSFERASE"/>
    <property type="match status" value="1"/>
</dbReference>
<dbReference type="RefSeq" id="WP_172189962.1">
    <property type="nucleotide sequence ID" value="NZ_CAWPPK010000289.1"/>
</dbReference>
<dbReference type="EC" id="2.4.1.345" evidence="3"/>
<dbReference type="InterPro" id="IPR028098">
    <property type="entry name" value="Glyco_trans_4-like_N"/>
</dbReference>
<comment type="caution">
    <text evidence="3">The sequence shown here is derived from an EMBL/GenBank/DDBJ whole genome shotgun (WGS) entry which is preliminary data.</text>
</comment>
<evidence type="ECO:0000313" key="3">
    <source>
        <dbReference type="EMBL" id="NQE36084.1"/>
    </source>
</evidence>
<keyword evidence="3" id="KW-0808">Transferase</keyword>
<dbReference type="GO" id="GO:0043750">
    <property type="term" value="F:phosphatidylinositol alpha-mannosyltransferase activity"/>
    <property type="evidence" value="ECO:0007669"/>
    <property type="project" value="UniProtKB-EC"/>
</dbReference>